<protein>
    <submittedName>
        <fullName evidence="3">Uncharacterized protein</fullName>
    </submittedName>
</protein>
<gene>
    <name evidence="3" type="ORF">ACFFU1_17020</name>
</gene>
<proteinExistence type="predicted"/>
<comment type="caution">
    <text evidence="3">The sequence shown here is derived from an EMBL/GenBank/DDBJ whole genome shotgun (WGS) entry which is preliminary data.</text>
</comment>
<feature type="transmembrane region" description="Helical" evidence="2">
    <location>
        <begin position="12"/>
        <end position="30"/>
    </location>
</feature>
<evidence type="ECO:0000256" key="2">
    <source>
        <dbReference type="SAM" id="Phobius"/>
    </source>
</evidence>
<dbReference type="Proteomes" id="UP001589590">
    <property type="component" value="Unassembled WGS sequence"/>
</dbReference>
<keyword evidence="2" id="KW-0472">Membrane</keyword>
<dbReference type="EMBL" id="JBHMFA010000018">
    <property type="protein sequence ID" value="MFB9106612.1"/>
    <property type="molecule type" value="Genomic_DNA"/>
</dbReference>
<evidence type="ECO:0000256" key="1">
    <source>
        <dbReference type="SAM" id="Coils"/>
    </source>
</evidence>
<accession>A0ABV5H424</accession>
<reference evidence="3 4" key="1">
    <citation type="submission" date="2024-09" db="EMBL/GenBank/DDBJ databases">
        <authorList>
            <person name="Sun Q."/>
            <person name="Mori K."/>
        </authorList>
    </citation>
    <scope>NUCLEOTIDE SEQUENCE [LARGE SCALE GENOMIC DNA]</scope>
    <source>
        <strain evidence="3 4">CECT 8300</strain>
    </source>
</reference>
<name>A0ABV5H424_9FLAO</name>
<dbReference type="RefSeq" id="WP_290270714.1">
    <property type="nucleotide sequence ID" value="NZ_JAUFQP010000010.1"/>
</dbReference>
<sequence length="146" mass="16446">MTNEQTRFPYKTLIWAVLAAISIFLFKPQIGDLLTGAEHINVFGIEIKTNKEQAIKLKDSIHQFEVQIASLSTQINTQQDQIQELDKLSSKLKNDLAECPKASDNVLKYNAQLSTLFKASKALKTQSDDLKDVKILKMSPVLNKVK</sequence>
<keyword evidence="2" id="KW-1133">Transmembrane helix</keyword>
<keyword evidence="1" id="KW-0175">Coiled coil</keyword>
<keyword evidence="2" id="KW-0812">Transmembrane</keyword>
<feature type="coiled-coil region" evidence="1">
    <location>
        <begin position="61"/>
        <end position="95"/>
    </location>
</feature>
<keyword evidence="4" id="KW-1185">Reference proteome</keyword>
<evidence type="ECO:0000313" key="4">
    <source>
        <dbReference type="Proteomes" id="UP001589590"/>
    </source>
</evidence>
<organism evidence="3 4">
    <name type="scientific">Algibacter miyuki</name>
    <dbReference type="NCBI Taxonomy" id="1306933"/>
    <lineage>
        <taxon>Bacteria</taxon>
        <taxon>Pseudomonadati</taxon>
        <taxon>Bacteroidota</taxon>
        <taxon>Flavobacteriia</taxon>
        <taxon>Flavobacteriales</taxon>
        <taxon>Flavobacteriaceae</taxon>
        <taxon>Algibacter</taxon>
    </lineage>
</organism>
<evidence type="ECO:0000313" key="3">
    <source>
        <dbReference type="EMBL" id="MFB9106612.1"/>
    </source>
</evidence>